<feature type="domain" description="DUF4062" evidence="3">
    <location>
        <begin position="26"/>
        <end position="113"/>
    </location>
</feature>
<dbReference type="EMBL" id="CAJFCJ010000009">
    <property type="protein sequence ID" value="CAD5119220.1"/>
    <property type="molecule type" value="Genomic_DNA"/>
</dbReference>
<keyword evidence="2" id="KW-0677">Repeat</keyword>
<reference evidence="5 6" key="1">
    <citation type="submission" date="2020-08" db="EMBL/GenBank/DDBJ databases">
        <authorList>
            <person name="Hejnol A."/>
        </authorList>
    </citation>
    <scope>NUCLEOTIDE SEQUENCE [LARGE SCALE GENOMIC DNA]</scope>
</reference>
<dbReference type="InterPro" id="IPR011047">
    <property type="entry name" value="Quinoprotein_ADH-like_sf"/>
</dbReference>
<dbReference type="Proteomes" id="UP000549394">
    <property type="component" value="Unassembled WGS sequence"/>
</dbReference>
<proteinExistence type="predicted"/>
<dbReference type="SUPFAM" id="SSF50998">
    <property type="entry name" value="Quinoprotein alcohol dehydrogenase-like"/>
    <property type="match status" value="1"/>
</dbReference>
<dbReference type="Gene3D" id="1.25.40.370">
    <property type="match status" value="1"/>
</dbReference>
<evidence type="ECO:0000259" key="3">
    <source>
        <dbReference type="Pfam" id="PF13271"/>
    </source>
</evidence>
<dbReference type="InterPro" id="IPR057588">
    <property type="entry name" value="NWD1/2-like_WH"/>
</dbReference>
<accession>A0A7I8VSE9</accession>
<comment type="caution">
    <text evidence="5">The sequence shown here is derived from an EMBL/GenBank/DDBJ whole genome shotgun (WGS) entry which is preliminary data.</text>
</comment>
<dbReference type="InterPro" id="IPR025139">
    <property type="entry name" value="DUF4062"/>
</dbReference>
<dbReference type="PANTHER" id="PTHR19871:SF14">
    <property type="entry name" value="DUF4062 DOMAIN-CONTAINING PROTEIN"/>
    <property type="match status" value="1"/>
</dbReference>
<dbReference type="Pfam" id="PF13271">
    <property type="entry name" value="DUF4062"/>
    <property type="match status" value="1"/>
</dbReference>
<dbReference type="Pfam" id="PF25469">
    <property type="entry name" value="WHD_NWD1"/>
    <property type="match status" value="1"/>
</dbReference>
<name>A0A7I8VSE9_9ANNE</name>
<feature type="domain" description="NWD1/2-like winged helix-turn-helix" evidence="4">
    <location>
        <begin position="628"/>
        <end position="746"/>
    </location>
</feature>
<dbReference type="InterPro" id="IPR052752">
    <property type="entry name" value="NACHT-WD_repeat"/>
</dbReference>
<evidence type="ECO:0000313" key="6">
    <source>
        <dbReference type="Proteomes" id="UP000549394"/>
    </source>
</evidence>
<dbReference type="PANTHER" id="PTHR19871">
    <property type="entry name" value="BETA TRANSDUCIN-RELATED PROTEIN"/>
    <property type="match status" value="1"/>
</dbReference>
<evidence type="ECO:0000256" key="2">
    <source>
        <dbReference type="ARBA" id="ARBA00022737"/>
    </source>
</evidence>
<keyword evidence="1" id="KW-0853">WD repeat</keyword>
<evidence type="ECO:0000313" key="5">
    <source>
        <dbReference type="EMBL" id="CAD5119220.1"/>
    </source>
</evidence>
<evidence type="ECO:0000259" key="4">
    <source>
        <dbReference type="Pfam" id="PF25469"/>
    </source>
</evidence>
<organism evidence="5 6">
    <name type="scientific">Dimorphilus gyrociliatus</name>
    <dbReference type="NCBI Taxonomy" id="2664684"/>
    <lineage>
        <taxon>Eukaryota</taxon>
        <taxon>Metazoa</taxon>
        <taxon>Spiralia</taxon>
        <taxon>Lophotrochozoa</taxon>
        <taxon>Annelida</taxon>
        <taxon>Polychaeta</taxon>
        <taxon>Polychaeta incertae sedis</taxon>
        <taxon>Dinophilidae</taxon>
        <taxon>Dimorphilus</taxon>
    </lineage>
</organism>
<keyword evidence="6" id="KW-1185">Reference proteome</keyword>
<sequence>MNDSDKNRILRGKLENIPQDRSRSIRIFISSTFTDMAAERNILMMDVYPKLSDYCRKQYGCDFQLVDLRWGIQDQAVEDHETELLCIEEIKKCQKLSIGPSFVVFLGQKHGYCPLPRKIPEKHFIAFEKVATILNSEEDLQALKEWYKLDENAFESEYVACSVSEKYPNFLSEDKTERSRSIGEWRTKEKQLTNAIKVMGSYCVKEGFLLEEDCKMYFMSMTEKEVMEGLKNSQNLDGCVCFIRHIEDLQEHLEHPADRVWRYIDIRDDQIDTNAQSSLSALRDNITQKMPDSLIFKSNIKWNCGGKGVNEVKHREYLSRVSNQFYEVISRLIDDAMTKQNVLDSGKESQLLFNEIIQHLHSALNRINMFQGREQFLTNILNQVKESNTPIIVHSPSGCGKTSVMAMLSKLIPTCFPNVEPIVIVRFLGTTPFSSNIRSLLRSICEQISKIFNLTYTETSDFSELIKQFYQLLNESTEKSPLILLLDSIDQLSVEDGAHKLSWLPLILPKNTYILVSTLSKEYGILDNLKERLPNAHYNPLKILGGQLSIDIIKVWLTKYKRKITQEQESYLVKMFSHCSLPIFVKLAFDSALTWKSFQKVKPPERTKFLLKKSFGNTKQKENENTFGIENSVQGTIHQLFKQLEKKYGRLFVCRALGYLTCNPQGLSEMEMQDVLSLDDEVLGEVFQYHIPPVRRIPSFLWARLRHSISPYLTERESHGTTVHFWYHRQFIEVATSMYVEHQRKILHTTLSEFYSGTWYNKPKPFQFTKQQVKHFNLKSNNSSAHRNVPNQPIINLRNGTNINYNLRKLYFLPYHYTLSKQFDLLFSECLFNYEWIKIKLVATGINNLIEDFRQVSDDEECSLVYQSLSSVRNILLTQPDTLSVELIGRLYELADDKRPKLKDLIKQCLNTKDCIIKPLHQCYPGPGGARIFSLQHNNIRPGENIIFSSLNKSRISTITDNNDLVVWDLETGVIDKEIPLPSLTDDGFSAKLKVYYLDKTEKRVTLAAPFHEDINRVYQLHLESCELLRTTVLAKSFPSVGFVTNMQLWSKANDLLIFIKNKIISKFDWSSGNLLAETNTNSHHFHIDDKNSFIILTSVDQIELLNLKDFTTVKTIQTDTPIFKSIYHDLTDSLYRVRNDKVVDILSCDKDDYGGVMSKIDLRKYVKSEEVRDCFLHEKWLFVVFKFTIICWDLKMNKFVSKLTIPDVVLKSYSHNLKHSLNCYSIYDDDKIIIGFDYHLLALNIINGKVLHNSIISKLTIDGVFSTSMKNLIGISSVRSKSIDIWSFPKLLERKVEVGPLNLKWFCRFVSCSKNFPPVVVTRGKSTETRVWDPENCCILSKPAAVYEDAQNYFTTPPIISYDGKTVVTRDWILGQKALLNIWDSLSGRHLWSIPIDVARLKRYTLQMNSSNSRVLLTHLETAPDQDVSTMAWDIKKRCKILEFPNKVGGFSAVETTLNDYVILLQQYPQTAEGRSCTITVYNLKRELILTKKNILKDSLTVVQDADIFYVVETDPHDRLVKISIDLNGPKETPLNIVPHRNLNVCKDGSKGIDADCSVYDINMSKIIAKFESGNGVKDSLGPYTYPRLSFDGRKAAWLSLSSEQLTVACTATSSILGRFSTHSTPLAFDLTASDIVVIGCQDGKVSFLKIADEKSTVQLRGKSSKICAIL</sequence>
<dbReference type="SUPFAM" id="SSF52540">
    <property type="entry name" value="P-loop containing nucleoside triphosphate hydrolases"/>
    <property type="match status" value="1"/>
</dbReference>
<gene>
    <name evidence="5" type="ORF">DGYR_LOCUS7492</name>
</gene>
<dbReference type="InterPro" id="IPR027417">
    <property type="entry name" value="P-loop_NTPase"/>
</dbReference>
<protein>
    <submittedName>
        <fullName evidence="5">DgyrCDS7852</fullName>
    </submittedName>
</protein>
<dbReference type="OrthoDB" id="2325716at2759"/>
<evidence type="ECO:0000256" key="1">
    <source>
        <dbReference type="ARBA" id="ARBA00022574"/>
    </source>
</evidence>
<dbReference type="Gene3D" id="3.40.50.300">
    <property type="entry name" value="P-loop containing nucleotide triphosphate hydrolases"/>
    <property type="match status" value="1"/>
</dbReference>